<feature type="compositionally biased region" description="Basic residues" evidence="1">
    <location>
        <begin position="340"/>
        <end position="351"/>
    </location>
</feature>
<reference evidence="3" key="1">
    <citation type="submission" date="2023-03" db="EMBL/GenBank/DDBJ databases">
        <title>Mating type loci evolution in Malassezia.</title>
        <authorList>
            <person name="Coelho M.A."/>
        </authorList>
    </citation>
    <scope>NUCLEOTIDE SEQUENCE</scope>
    <source>
        <strain evidence="3">CBS 7876</strain>
    </source>
</reference>
<dbReference type="PROSITE" id="PS50802">
    <property type="entry name" value="OTU"/>
    <property type="match status" value="1"/>
</dbReference>
<feature type="region of interest" description="Disordered" evidence="1">
    <location>
        <begin position="158"/>
        <end position="191"/>
    </location>
</feature>
<evidence type="ECO:0000259" key="2">
    <source>
        <dbReference type="PROSITE" id="PS50802"/>
    </source>
</evidence>
<gene>
    <name evidence="3" type="ORF">MOBT1_001116</name>
</gene>
<dbReference type="InterPro" id="IPR003323">
    <property type="entry name" value="OTU_dom"/>
</dbReference>
<protein>
    <submittedName>
        <fullName evidence="3">Ubiquitinyl hydrolase 1</fullName>
        <ecNumber evidence="3">3.4.19.12</ecNumber>
    </submittedName>
</protein>
<feature type="compositionally biased region" description="Polar residues" evidence="1">
    <location>
        <begin position="301"/>
        <end position="316"/>
    </location>
</feature>
<dbReference type="InterPro" id="IPR050704">
    <property type="entry name" value="Peptidase_C85-like"/>
</dbReference>
<dbReference type="SUPFAM" id="SSF54001">
    <property type="entry name" value="Cysteine proteinases"/>
    <property type="match status" value="1"/>
</dbReference>
<dbReference type="Pfam" id="PF02338">
    <property type="entry name" value="OTU"/>
    <property type="match status" value="1"/>
</dbReference>
<dbReference type="EMBL" id="CP119935">
    <property type="protein sequence ID" value="WFD02433.1"/>
    <property type="molecule type" value="Genomic_DNA"/>
</dbReference>
<sequence length="351" mass="37773">MPRRSGDAARGARRRRAPAGNVAGDDARLRTQLREMGLYAADTLGDGNCLFRALADQLYGDAGAHAHLRAATCDQLAAYPERYAAFVETEKPFDAYVAAMRESGTYGGHLELAAFAQRFQKRIRIVQPDLVYVVGCDDDSHAARAARVRRERARQAALAEADAGAAPASDARAERRARRAQKKGADTREAAPRLEAVGPLCIASLRALGGPHTGLPRLEALADTDAHADAGADADVAREDEELVLRSVPGSSRTRVRRLLRELGDWETVMETLLDEDADGSADAEGADAEDADADAEHTEAPSSTGAHSRATAQDTDTPEPHGRGARRDRARKGAPPLRRPPRRARRELAI</sequence>
<dbReference type="CDD" id="cd22756">
    <property type="entry name" value="OTU_OTUD3-like"/>
    <property type="match status" value="1"/>
</dbReference>
<accession>A0AAF0ISP7</accession>
<dbReference type="GO" id="GO:0004843">
    <property type="term" value="F:cysteine-type deubiquitinase activity"/>
    <property type="evidence" value="ECO:0007669"/>
    <property type="project" value="UniProtKB-EC"/>
</dbReference>
<dbReference type="GO" id="GO:0016579">
    <property type="term" value="P:protein deubiquitination"/>
    <property type="evidence" value="ECO:0007669"/>
    <property type="project" value="TreeGrafter"/>
</dbReference>
<feature type="compositionally biased region" description="Low complexity" evidence="1">
    <location>
        <begin position="158"/>
        <end position="170"/>
    </location>
</feature>
<feature type="region of interest" description="Disordered" evidence="1">
    <location>
        <begin position="1"/>
        <end position="24"/>
    </location>
</feature>
<dbReference type="InterPro" id="IPR038765">
    <property type="entry name" value="Papain-like_cys_pep_sf"/>
</dbReference>
<evidence type="ECO:0000313" key="3">
    <source>
        <dbReference type="EMBL" id="WFD02433.1"/>
    </source>
</evidence>
<feature type="compositionally biased region" description="Basic and acidic residues" evidence="1">
    <location>
        <begin position="319"/>
        <end position="328"/>
    </location>
</feature>
<dbReference type="PANTHER" id="PTHR12419">
    <property type="entry name" value="OTU DOMAIN CONTAINING PROTEIN"/>
    <property type="match status" value="1"/>
</dbReference>
<dbReference type="AlphaFoldDB" id="A0AAF0ISP7"/>
<organism evidence="3 4">
    <name type="scientific">Malassezia obtusa</name>
    <dbReference type="NCBI Taxonomy" id="76774"/>
    <lineage>
        <taxon>Eukaryota</taxon>
        <taxon>Fungi</taxon>
        <taxon>Dikarya</taxon>
        <taxon>Basidiomycota</taxon>
        <taxon>Ustilaginomycotina</taxon>
        <taxon>Malasseziomycetes</taxon>
        <taxon>Malasseziales</taxon>
        <taxon>Malasseziaceae</taxon>
        <taxon>Malassezia</taxon>
    </lineage>
</organism>
<evidence type="ECO:0000256" key="1">
    <source>
        <dbReference type="SAM" id="MobiDB-lite"/>
    </source>
</evidence>
<feature type="region of interest" description="Disordered" evidence="1">
    <location>
        <begin position="275"/>
        <end position="351"/>
    </location>
</feature>
<dbReference type="PANTHER" id="PTHR12419:SF7">
    <property type="entry name" value="OTU DOMAIN-CONTAINING PROTEIN 3"/>
    <property type="match status" value="1"/>
</dbReference>
<name>A0AAF0ISP7_9BASI</name>
<dbReference type="Gene3D" id="3.90.70.80">
    <property type="match status" value="1"/>
</dbReference>
<keyword evidence="4" id="KW-1185">Reference proteome</keyword>
<proteinExistence type="predicted"/>
<feature type="domain" description="OTU" evidence="2">
    <location>
        <begin position="38"/>
        <end position="148"/>
    </location>
</feature>
<keyword evidence="3" id="KW-0378">Hydrolase</keyword>
<feature type="compositionally biased region" description="Acidic residues" evidence="1">
    <location>
        <begin position="275"/>
        <end position="294"/>
    </location>
</feature>
<evidence type="ECO:0000313" key="4">
    <source>
        <dbReference type="Proteomes" id="UP001214603"/>
    </source>
</evidence>
<dbReference type="EC" id="3.4.19.12" evidence="3"/>
<dbReference type="Proteomes" id="UP001214603">
    <property type="component" value="Chromosome 2"/>
</dbReference>